<organism evidence="1">
    <name type="scientific">Rhizophora mucronata</name>
    <name type="common">Asiatic mangrove</name>
    <dbReference type="NCBI Taxonomy" id="61149"/>
    <lineage>
        <taxon>Eukaryota</taxon>
        <taxon>Viridiplantae</taxon>
        <taxon>Streptophyta</taxon>
        <taxon>Embryophyta</taxon>
        <taxon>Tracheophyta</taxon>
        <taxon>Spermatophyta</taxon>
        <taxon>Magnoliopsida</taxon>
        <taxon>eudicotyledons</taxon>
        <taxon>Gunneridae</taxon>
        <taxon>Pentapetalae</taxon>
        <taxon>rosids</taxon>
        <taxon>fabids</taxon>
        <taxon>Malpighiales</taxon>
        <taxon>Rhizophoraceae</taxon>
        <taxon>Rhizophora</taxon>
    </lineage>
</organism>
<dbReference type="EMBL" id="GGEC01011063">
    <property type="protein sequence ID" value="MBW91546.1"/>
    <property type="molecule type" value="Transcribed_RNA"/>
</dbReference>
<proteinExistence type="predicted"/>
<evidence type="ECO:0000313" key="1">
    <source>
        <dbReference type="EMBL" id="MBW91546.1"/>
    </source>
</evidence>
<dbReference type="AlphaFoldDB" id="A0A2P2JDJ3"/>
<sequence length="53" mass="5729">MGSISIQAIGILCNGGHPTTISQLKPMLNQGDQNPYYIIPSIHKHKACHLGCQ</sequence>
<reference evidence="1" key="1">
    <citation type="submission" date="2018-02" db="EMBL/GenBank/DDBJ databases">
        <title>Rhizophora mucronata_Transcriptome.</title>
        <authorList>
            <person name="Meera S.P."/>
            <person name="Sreeshan A."/>
            <person name="Augustine A."/>
        </authorList>
    </citation>
    <scope>NUCLEOTIDE SEQUENCE</scope>
    <source>
        <tissue evidence="1">Leaf</tissue>
    </source>
</reference>
<protein>
    <submittedName>
        <fullName evidence="1">Uncharacterized protein</fullName>
    </submittedName>
</protein>
<accession>A0A2P2JDJ3</accession>
<name>A0A2P2JDJ3_RHIMU</name>